<dbReference type="Proteomes" id="UP000789901">
    <property type="component" value="Unassembled WGS sequence"/>
</dbReference>
<accession>A0ABM8W4G1</accession>
<protein>
    <submittedName>
        <fullName evidence="1">775_t:CDS:1</fullName>
    </submittedName>
</protein>
<evidence type="ECO:0000313" key="2">
    <source>
        <dbReference type="Proteomes" id="UP000789901"/>
    </source>
</evidence>
<keyword evidence="2" id="KW-1185">Reference proteome</keyword>
<proteinExistence type="predicted"/>
<name>A0ABM8W4G1_GIGMA</name>
<gene>
    <name evidence="1" type="ORF">GMARGA_LOCUS3227</name>
</gene>
<reference evidence="1 2" key="1">
    <citation type="submission" date="2021-06" db="EMBL/GenBank/DDBJ databases">
        <authorList>
            <person name="Kallberg Y."/>
            <person name="Tangrot J."/>
            <person name="Rosling A."/>
        </authorList>
    </citation>
    <scope>NUCLEOTIDE SEQUENCE [LARGE SCALE GENOMIC DNA]</scope>
    <source>
        <strain evidence="1 2">120-4 pot B 10/14</strain>
    </source>
</reference>
<evidence type="ECO:0000313" key="1">
    <source>
        <dbReference type="EMBL" id="CAG8522532.1"/>
    </source>
</evidence>
<comment type="caution">
    <text evidence="1">The sequence shown here is derived from an EMBL/GenBank/DDBJ whole genome shotgun (WGS) entry which is preliminary data.</text>
</comment>
<sequence length="339" mass="39615">MSLKFKVPETNSSMQIRANKPIKRRSKENEIPTMSPQSKYVFVSQQPEESSANQTIIENDHSGQQSQVYNVQQFEISQAVNQDQSIIKNTQYIQPLDLSRQQSQVYNRQQIETNQDLQLQTDQTLIQDTQYTQYTQLNQLLDQSGQHLQDHSIQLFETNRNFQIQEDYQNQTMIRNAQYTYLLNQSRQQSQVHDFQLFEPNRTVNQDQEMIQDIQDIQDIQQSLNQSGQRSQVHNLQEFETNLDTQLQEFETNLDPQLQALEQQFIRLNIPVENFAGLNFPVQNLLGNLVGLNVLENSVEICFLPMENCYSPQLQEVNQDQSIIQDIQNNPPLDQNFVG</sequence>
<dbReference type="EMBL" id="CAJVQB010001138">
    <property type="protein sequence ID" value="CAG8522532.1"/>
    <property type="molecule type" value="Genomic_DNA"/>
</dbReference>
<organism evidence="1 2">
    <name type="scientific">Gigaspora margarita</name>
    <dbReference type="NCBI Taxonomy" id="4874"/>
    <lineage>
        <taxon>Eukaryota</taxon>
        <taxon>Fungi</taxon>
        <taxon>Fungi incertae sedis</taxon>
        <taxon>Mucoromycota</taxon>
        <taxon>Glomeromycotina</taxon>
        <taxon>Glomeromycetes</taxon>
        <taxon>Diversisporales</taxon>
        <taxon>Gigasporaceae</taxon>
        <taxon>Gigaspora</taxon>
    </lineage>
</organism>